<comment type="caution">
    <text evidence="2">The sequence shown here is derived from an EMBL/GenBank/DDBJ whole genome shotgun (WGS) entry which is preliminary data.</text>
</comment>
<gene>
    <name evidence="2" type="ORF">D3870_00470</name>
</gene>
<dbReference type="AlphaFoldDB" id="A0A418WWS4"/>
<proteinExistence type="predicted"/>
<evidence type="ECO:0000256" key="1">
    <source>
        <dbReference type="SAM" id="MobiDB-lite"/>
    </source>
</evidence>
<accession>A0A418WWS4</accession>
<reference evidence="2 3" key="1">
    <citation type="submission" date="2018-09" db="EMBL/GenBank/DDBJ databases">
        <authorList>
            <person name="Zhu H."/>
        </authorList>
    </citation>
    <scope>NUCLEOTIDE SEQUENCE [LARGE SCALE GENOMIC DNA]</scope>
    <source>
        <strain evidence="2 3">K2R10-39</strain>
    </source>
</reference>
<sequence length="68" mass="7495">MTPKDVTADEATAQDVMERNLSSADADQRMEDLLDDSVEATFPASDPIAITLPHRKRPAKGPLKPQKY</sequence>
<evidence type="ECO:0000313" key="3">
    <source>
        <dbReference type="Proteomes" id="UP000285190"/>
    </source>
</evidence>
<organism evidence="2 3">
    <name type="scientific">Noviherbaspirillum cavernae</name>
    <dbReference type="NCBI Taxonomy" id="2320862"/>
    <lineage>
        <taxon>Bacteria</taxon>
        <taxon>Pseudomonadati</taxon>
        <taxon>Pseudomonadota</taxon>
        <taxon>Betaproteobacteria</taxon>
        <taxon>Burkholderiales</taxon>
        <taxon>Oxalobacteraceae</taxon>
        <taxon>Noviherbaspirillum</taxon>
    </lineage>
</organism>
<name>A0A418WWS4_9BURK</name>
<dbReference type="EMBL" id="QYUN01000002">
    <property type="protein sequence ID" value="RJG04696.1"/>
    <property type="molecule type" value="Genomic_DNA"/>
</dbReference>
<keyword evidence="3" id="KW-1185">Reference proteome</keyword>
<evidence type="ECO:0000313" key="2">
    <source>
        <dbReference type="EMBL" id="RJG04696.1"/>
    </source>
</evidence>
<feature type="region of interest" description="Disordered" evidence="1">
    <location>
        <begin position="1"/>
        <end position="25"/>
    </location>
</feature>
<dbReference type="Proteomes" id="UP000285190">
    <property type="component" value="Unassembled WGS sequence"/>
</dbReference>
<protein>
    <submittedName>
        <fullName evidence="2">Uncharacterized protein</fullName>
    </submittedName>
</protein>